<protein>
    <submittedName>
        <fullName evidence="4">Uncharacterized protein</fullName>
    </submittedName>
</protein>
<dbReference type="InterPro" id="IPR033113">
    <property type="entry name" value="PLA2_histidine"/>
</dbReference>
<proteinExistence type="predicted"/>
<dbReference type="GO" id="GO:0050482">
    <property type="term" value="P:arachidonate secretion"/>
    <property type="evidence" value="ECO:0007669"/>
    <property type="project" value="InterPro"/>
</dbReference>
<accession>A0A8S4PR90</accession>
<dbReference type="InterPro" id="IPR036444">
    <property type="entry name" value="PLipase_A2_dom_sf"/>
</dbReference>
<evidence type="ECO:0000256" key="2">
    <source>
        <dbReference type="ARBA" id="ARBA00022525"/>
    </source>
</evidence>
<dbReference type="GO" id="GO:0006644">
    <property type="term" value="P:phospholipid metabolic process"/>
    <property type="evidence" value="ECO:0007669"/>
    <property type="project" value="InterPro"/>
</dbReference>
<dbReference type="GO" id="GO:0005509">
    <property type="term" value="F:calcium ion binding"/>
    <property type="evidence" value="ECO:0007669"/>
    <property type="project" value="InterPro"/>
</dbReference>
<dbReference type="PANTHER" id="PTHR12824">
    <property type="entry name" value="GROUP XII SECRETORY PHOSPHOLIPASE A2 FAMILY MEMBER"/>
    <property type="match status" value="1"/>
</dbReference>
<feature type="chain" id="PRO_5035943306" evidence="3">
    <location>
        <begin position="26"/>
        <end position="170"/>
    </location>
</feature>
<dbReference type="PROSITE" id="PS00118">
    <property type="entry name" value="PA2_HIS"/>
    <property type="match status" value="1"/>
</dbReference>
<dbReference type="EMBL" id="CAIIXF020000009">
    <property type="protein sequence ID" value="CAH1795251.1"/>
    <property type="molecule type" value="Genomic_DNA"/>
</dbReference>
<gene>
    <name evidence="4" type="ORF">OFUS_LOCUS19818</name>
</gene>
<organism evidence="4 5">
    <name type="scientific">Owenia fusiformis</name>
    <name type="common">Polychaete worm</name>
    <dbReference type="NCBI Taxonomy" id="6347"/>
    <lineage>
        <taxon>Eukaryota</taxon>
        <taxon>Metazoa</taxon>
        <taxon>Spiralia</taxon>
        <taxon>Lophotrochozoa</taxon>
        <taxon>Annelida</taxon>
        <taxon>Polychaeta</taxon>
        <taxon>Sedentaria</taxon>
        <taxon>Canalipalpata</taxon>
        <taxon>Sabellida</taxon>
        <taxon>Oweniida</taxon>
        <taxon>Oweniidae</taxon>
        <taxon>Owenia</taxon>
    </lineage>
</organism>
<evidence type="ECO:0000256" key="3">
    <source>
        <dbReference type="SAM" id="SignalP"/>
    </source>
</evidence>
<dbReference type="PANTHER" id="PTHR12824:SF8">
    <property type="entry name" value="GXIVSPLA2, ISOFORM A"/>
    <property type="match status" value="1"/>
</dbReference>
<keyword evidence="3" id="KW-0732">Signal</keyword>
<dbReference type="Gene3D" id="1.20.90.10">
    <property type="entry name" value="Phospholipase A2 domain"/>
    <property type="match status" value="1"/>
</dbReference>
<dbReference type="Proteomes" id="UP000749559">
    <property type="component" value="Unassembled WGS sequence"/>
</dbReference>
<sequence length="170" mass="18342">MKTSMYVYRSFLALILQSIQILVDAQGGGGDAMMGDLIGGLLNAMGGADDSICKFECPNGETPVPNKGHVPTSNGCGSFGIQFDTSAIPKMVECCDKHDHCYDTCNKLRSDCDKKFQKCLLNKCEKLKSKEQKACKSTAQLMSSGSAALGCESYLQSQKNACLCKRNSEL</sequence>
<evidence type="ECO:0000313" key="5">
    <source>
        <dbReference type="Proteomes" id="UP000749559"/>
    </source>
</evidence>
<dbReference type="GO" id="GO:0004623">
    <property type="term" value="F:phospholipase A2 activity"/>
    <property type="evidence" value="ECO:0007669"/>
    <property type="project" value="InterPro"/>
</dbReference>
<feature type="signal peptide" evidence="3">
    <location>
        <begin position="1"/>
        <end position="25"/>
    </location>
</feature>
<dbReference type="InterPro" id="IPR010711">
    <property type="entry name" value="PLA2G12"/>
</dbReference>
<comment type="caution">
    <text evidence="4">The sequence shown here is derived from an EMBL/GenBank/DDBJ whole genome shotgun (WGS) entry which is preliminary data.</text>
</comment>
<comment type="subcellular location">
    <subcellularLocation>
        <location evidence="1">Secreted</location>
    </subcellularLocation>
</comment>
<reference evidence="4" key="1">
    <citation type="submission" date="2022-03" db="EMBL/GenBank/DDBJ databases">
        <authorList>
            <person name="Martin C."/>
        </authorList>
    </citation>
    <scope>NUCLEOTIDE SEQUENCE</scope>
</reference>
<dbReference type="GO" id="GO:0005576">
    <property type="term" value="C:extracellular region"/>
    <property type="evidence" value="ECO:0007669"/>
    <property type="project" value="UniProtKB-SubCell"/>
</dbReference>
<evidence type="ECO:0000256" key="1">
    <source>
        <dbReference type="ARBA" id="ARBA00004613"/>
    </source>
</evidence>
<dbReference type="OrthoDB" id="3935740at2759"/>
<keyword evidence="5" id="KW-1185">Reference proteome</keyword>
<evidence type="ECO:0000313" key="4">
    <source>
        <dbReference type="EMBL" id="CAH1795251.1"/>
    </source>
</evidence>
<keyword evidence="2" id="KW-0964">Secreted</keyword>
<dbReference type="Pfam" id="PF06951">
    <property type="entry name" value="PLA2G12"/>
    <property type="match status" value="1"/>
</dbReference>
<dbReference type="SUPFAM" id="SSF48619">
    <property type="entry name" value="Phospholipase A2, PLA2"/>
    <property type="match status" value="1"/>
</dbReference>
<dbReference type="AlphaFoldDB" id="A0A8S4PR90"/>
<dbReference type="GO" id="GO:0016042">
    <property type="term" value="P:lipid catabolic process"/>
    <property type="evidence" value="ECO:0007669"/>
    <property type="project" value="InterPro"/>
</dbReference>
<name>A0A8S4PR90_OWEFU</name>